<evidence type="ECO:0000256" key="1">
    <source>
        <dbReference type="ARBA" id="ARBA00023015"/>
    </source>
</evidence>
<dbReference type="PROSITE" id="PS01124">
    <property type="entry name" value="HTH_ARAC_FAMILY_2"/>
    <property type="match status" value="1"/>
</dbReference>
<keyword evidence="2" id="KW-0238">DNA-binding</keyword>
<dbReference type="Gene3D" id="1.10.10.60">
    <property type="entry name" value="Homeodomain-like"/>
    <property type="match status" value="1"/>
</dbReference>
<sequence length="313" mass="34712">MTHTARSAVDSRSVPELGYTRNGLPLSYNRAPASDLADWIARLGVIQIDLPPGETLSCGLFSETPSLRVQLAGDCEVETLAGLQQHQARNVLFCGPQSRLRSLRVTSSIVSLIVALRPSACNALIELNGPDLVDRVISPPDDCCEHILSLINPAGTPEDWLVRLEGFFRDHLATLPNAEPDPVTAHFEKIAFRDPAMSISQAAREIGVDRRRLERLVSRDFGMPPKQVLKRARALDMASFLRGVADKEEGQAFALRYYDESHLIREFTELFGMPPGRFKALAQPLLTSSLDARQARRLETLERLAPGAKRPWE</sequence>
<evidence type="ECO:0000256" key="2">
    <source>
        <dbReference type="ARBA" id="ARBA00023125"/>
    </source>
</evidence>
<dbReference type="Proteomes" id="UP001548713">
    <property type="component" value="Unassembled WGS sequence"/>
</dbReference>
<evidence type="ECO:0000313" key="6">
    <source>
        <dbReference type="Proteomes" id="UP001548713"/>
    </source>
</evidence>
<organism evidence="5 6">
    <name type="scientific">Novosphingobium kalidii</name>
    <dbReference type="NCBI Taxonomy" id="3230299"/>
    <lineage>
        <taxon>Bacteria</taxon>
        <taxon>Pseudomonadati</taxon>
        <taxon>Pseudomonadota</taxon>
        <taxon>Alphaproteobacteria</taxon>
        <taxon>Sphingomonadales</taxon>
        <taxon>Sphingomonadaceae</taxon>
        <taxon>Novosphingobium</taxon>
    </lineage>
</organism>
<evidence type="ECO:0000259" key="4">
    <source>
        <dbReference type="PROSITE" id="PS01124"/>
    </source>
</evidence>
<keyword evidence="6" id="KW-1185">Reference proteome</keyword>
<feature type="domain" description="HTH araC/xylS-type" evidence="4">
    <location>
        <begin position="181"/>
        <end position="281"/>
    </location>
</feature>
<reference evidence="5 6" key="1">
    <citation type="submission" date="2024-07" db="EMBL/GenBank/DDBJ databases">
        <title>Novosphingobium kalidii RD2P27.</title>
        <authorList>
            <person name="Sun J.-Q."/>
        </authorList>
    </citation>
    <scope>NUCLEOTIDE SEQUENCE [LARGE SCALE GENOMIC DNA]</scope>
    <source>
        <strain evidence="5 6">RD2P27</strain>
    </source>
</reference>
<evidence type="ECO:0000256" key="3">
    <source>
        <dbReference type="ARBA" id="ARBA00023163"/>
    </source>
</evidence>
<gene>
    <name evidence="5" type="ORF">ABVV53_01010</name>
</gene>
<dbReference type="InterPro" id="IPR018060">
    <property type="entry name" value="HTH_AraC"/>
</dbReference>
<comment type="caution">
    <text evidence="5">The sequence shown here is derived from an EMBL/GenBank/DDBJ whole genome shotgun (WGS) entry which is preliminary data.</text>
</comment>
<dbReference type="RefSeq" id="WP_353982459.1">
    <property type="nucleotide sequence ID" value="NZ_JBEWLY010000004.1"/>
</dbReference>
<evidence type="ECO:0000313" key="5">
    <source>
        <dbReference type="EMBL" id="MET1754049.1"/>
    </source>
</evidence>
<protein>
    <submittedName>
        <fullName evidence="5">Helix-turn-helix domain-containing protein</fullName>
    </submittedName>
</protein>
<dbReference type="PANTHER" id="PTHR46796">
    <property type="entry name" value="HTH-TYPE TRANSCRIPTIONAL ACTIVATOR RHAS-RELATED"/>
    <property type="match status" value="1"/>
</dbReference>
<dbReference type="Pfam" id="PF12833">
    <property type="entry name" value="HTH_18"/>
    <property type="match status" value="1"/>
</dbReference>
<dbReference type="SMART" id="SM00342">
    <property type="entry name" value="HTH_ARAC"/>
    <property type="match status" value="1"/>
</dbReference>
<dbReference type="InterPro" id="IPR050204">
    <property type="entry name" value="AraC_XylS_family_regulators"/>
</dbReference>
<keyword evidence="1" id="KW-0805">Transcription regulation</keyword>
<proteinExistence type="predicted"/>
<dbReference type="PANTHER" id="PTHR46796:SF13">
    <property type="entry name" value="HTH-TYPE TRANSCRIPTIONAL ACTIVATOR RHAS"/>
    <property type="match status" value="1"/>
</dbReference>
<name>A0ABV2CWS4_9SPHN</name>
<keyword evidence="3" id="KW-0804">Transcription</keyword>
<dbReference type="EMBL" id="JBEWLY010000004">
    <property type="protein sequence ID" value="MET1754049.1"/>
    <property type="molecule type" value="Genomic_DNA"/>
</dbReference>
<accession>A0ABV2CWS4</accession>